<dbReference type="InterPro" id="IPR050131">
    <property type="entry name" value="Peptidase_S8_subtilisin-like"/>
</dbReference>
<organism evidence="7 8">
    <name type="scientific">Pontiella desulfatans</name>
    <dbReference type="NCBI Taxonomy" id="2750659"/>
    <lineage>
        <taxon>Bacteria</taxon>
        <taxon>Pseudomonadati</taxon>
        <taxon>Kiritimatiellota</taxon>
        <taxon>Kiritimatiellia</taxon>
        <taxon>Kiritimatiellales</taxon>
        <taxon>Pontiellaceae</taxon>
        <taxon>Pontiella</taxon>
    </lineage>
</organism>
<sequence>MMEKRAAVACAESRKSVDRRWPIRMVGLVGLSIFVLAAETHGRTNAYTRAMAERDAKAMKDARRKRSDIFSKRHDMNDRQTRADVVRQLKAAEEEHLRAVRRRAAAEGLELEGTRPDGRGFRLIGFDDRGFPVYEEDFNVDAAKTTAADEVRSNSAYNSVDGASVTIGLWESGGIPRVTHQELSGKVTVMDGSTSTSDHATHVAGTLVSRGINAATLGMAPGANVAAFSSSYDEVEMLANGAAEPGTTDIYLSNHSYGSTPGWKWVGSDDYDWIYNGTFSDDGDPSNDYDEDFGRYDDNAEEWDGIAYNLPYYLIFAAAGNSRTEAPATGALWKYGWDGPYAYDPANHPPGNRYYTSGGYDTMEGKSLSKNVITVGSSDEGISGGVRDPGAATAVTYSSRGPTDDGRIKPDIHGNGTGLTSCIDNSDTATASYSGTSMASPNVCGSAALLIDYFTSRFPGDAMRASTLKALILHTADDRGKTGPDYKYGWGVMNTQAAADVIKAHADNQGGGILLESTVDTAIPSRTRTFGWDGTAPLRVTLCWTDPAGTEKEGHDNRAKALVNDLNLKVISPDGTHYPYVMPYVGDWSESKFETSATTGVNDVDNVEQVYLSAPVAGDYLVVVDYAGALTDGEQTYSLVVTGQTAPEIEVEENGPPVVLLADNSGVQDFGATAPSEASVVKSYTVRNTGGSPLTGLAIAKSGSHADDFSVGALSSVELETGQTASFSVSYDPLGTGARSAALQLASNDANENPFDINLSATGYTELQAWRTEYFGTLLPVGPLADDADFDEDGYANLLEFGLATSPKVANPDPLLFAVDPAQARLTYPRNVNALADYTFEVIWTDNLSSNTWSSAGVGETVLSDDGAVQQVESTLPMGSSTERYFRLRISPK</sequence>
<evidence type="ECO:0000256" key="5">
    <source>
        <dbReference type="PROSITE-ProRule" id="PRU01240"/>
    </source>
</evidence>
<dbReference type="InterPro" id="IPR015500">
    <property type="entry name" value="Peptidase_S8_subtilisin-rel"/>
</dbReference>
<keyword evidence="2" id="KW-0645">Protease</keyword>
<feature type="domain" description="Peptidase S8/S53" evidence="6">
    <location>
        <begin position="191"/>
        <end position="491"/>
    </location>
</feature>
<dbReference type="GO" id="GO:0004252">
    <property type="term" value="F:serine-type endopeptidase activity"/>
    <property type="evidence" value="ECO:0007669"/>
    <property type="project" value="InterPro"/>
</dbReference>
<dbReference type="InterPro" id="IPR000209">
    <property type="entry name" value="Peptidase_S8/S53_dom"/>
</dbReference>
<dbReference type="Pfam" id="PF00082">
    <property type="entry name" value="Peptidase_S8"/>
    <property type="match status" value="1"/>
</dbReference>
<evidence type="ECO:0000256" key="4">
    <source>
        <dbReference type="ARBA" id="ARBA00022825"/>
    </source>
</evidence>
<evidence type="ECO:0000256" key="3">
    <source>
        <dbReference type="ARBA" id="ARBA00022801"/>
    </source>
</evidence>
<evidence type="ECO:0000313" key="8">
    <source>
        <dbReference type="Proteomes" id="UP000366872"/>
    </source>
</evidence>
<dbReference type="SUPFAM" id="SSF49785">
    <property type="entry name" value="Galactose-binding domain-like"/>
    <property type="match status" value="1"/>
</dbReference>
<evidence type="ECO:0000256" key="1">
    <source>
        <dbReference type="ARBA" id="ARBA00011073"/>
    </source>
</evidence>
<dbReference type="PANTHER" id="PTHR43806">
    <property type="entry name" value="PEPTIDASE S8"/>
    <property type="match status" value="1"/>
</dbReference>
<name>A0A6C2TVP7_PONDE</name>
<dbReference type="RefSeq" id="WP_168441877.1">
    <property type="nucleotide sequence ID" value="NZ_CAAHFG010000001.1"/>
</dbReference>
<dbReference type="EMBL" id="CAAHFG010000001">
    <property type="protein sequence ID" value="VGO11735.1"/>
    <property type="molecule type" value="Genomic_DNA"/>
</dbReference>
<dbReference type="PRINTS" id="PR00723">
    <property type="entry name" value="SUBTILISIN"/>
</dbReference>
<dbReference type="PROSITE" id="PS00138">
    <property type="entry name" value="SUBTILASE_SER"/>
    <property type="match status" value="1"/>
</dbReference>
<dbReference type="Gene3D" id="3.40.50.200">
    <property type="entry name" value="Peptidase S8/S53 domain"/>
    <property type="match status" value="1"/>
</dbReference>
<keyword evidence="4" id="KW-0720">Serine protease</keyword>
<evidence type="ECO:0000259" key="6">
    <source>
        <dbReference type="Pfam" id="PF00082"/>
    </source>
</evidence>
<dbReference type="Gene3D" id="2.60.120.380">
    <property type="match status" value="1"/>
</dbReference>
<dbReference type="InterPro" id="IPR017868">
    <property type="entry name" value="Filamin/ABP280_repeat-like"/>
</dbReference>
<evidence type="ECO:0000313" key="7">
    <source>
        <dbReference type="EMBL" id="VGO11735.1"/>
    </source>
</evidence>
<evidence type="ECO:0000256" key="2">
    <source>
        <dbReference type="ARBA" id="ARBA00022670"/>
    </source>
</evidence>
<dbReference type="GO" id="GO:0006508">
    <property type="term" value="P:proteolysis"/>
    <property type="evidence" value="ECO:0007669"/>
    <property type="project" value="UniProtKB-KW"/>
</dbReference>
<dbReference type="InterPro" id="IPR008979">
    <property type="entry name" value="Galactose-bd-like_sf"/>
</dbReference>
<reference evidence="7 8" key="1">
    <citation type="submission" date="2019-04" db="EMBL/GenBank/DDBJ databases">
        <authorList>
            <person name="Van Vliet M D."/>
        </authorList>
    </citation>
    <scope>NUCLEOTIDE SEQUENCE [LARGE SCALE GENOMIC DNA]</scope>
    <source>
        <strain evidence="7 8">F1</strain>
    </source>
</reference>
<dbReference type="SUPFAM" id="SSF52743">
    <property type="entry name" value="Subtilisin-like"/>
    <property type="match status" value="1"/>
</dbReference>
<accession>A0A6C2TVP7</accession>
<comment type="similarity">
    <text evidence="1 5">Belongs to the peptidase S8 family.</text>
</comment>
<dbReference type="Gene3D" id="2.60.40.10">
    <property type="entry name" value="Immunoglobulins"/>
    <property type="match status" value="1"/>
</dbReference>
<proteinExistence type="inferred from homology"/>
<dbReference type="InterPro" id="IPR036852">
    <property type="entry name" value="Peptidase_S8/S53_dom_sf"/>
</dbReference>
<dbReference type="PROSITE" id="PS51892">
    <property type="entry name" value="SUBTILASE"/>
    <property type="match status" value="1"/>
</dbReference>
<keyword evidence="3" id="KW-0378">Hydrolase</keyword>
<gene>
    <name evidence="7" type="ORF">PDESU_00281</name>
</gene>
<dbReference type="InterPro" id="IPR013783">
    <property type="entry name" value="Ig-like_fold"/>
</dbReference>
<dbReference type="PANTHER" id="PTHR43806:SF11">
    <property type="entry name" value="CEREVISIN-RELATED"/>
    <property type="match status" value="1"/>
</dbReference>
<dbReference type="InterPro" id="IPR023828">
    <property type="entry name" value="Peptidase_S8_Ser-AS"/>
</dbReference>
<dbReference type="PROSITE" id="PS50194">
    <property type="entry name" value="FILAMIN_REPEAT"/>
    <property type="match status" value="1"/>
</dbReference>
<dbReference type="Proteomes" id="UP000366872">
    <property type="component" value="Unassembled WGS sequence"/>
</dbReference>
<comment type="caution">
    <text evidence="5">Lacks conserved residue(s) required for the propagation of feature annotation.</text>
</comment>
<keyword evidence="8" id="KW-1185">Reference proteome</keyword>
<dbReference type="AlphaFoldDB" id="A0A6C2TVP7"/>
<protein>
    <recommendedName>
        <fullName evidence="6">Peptidase S8/S53 domain-containing protein</fullName>
    </recommendedName>
</protein>